<evidence type="ECO:0000256" key="2">
    <source>
        <dbReference type="ARBA" id="ARBA00014898"/>
    </source>
</evidence>
<dbReference type="InterPro" id="IPR023179">
    <property type="entry name" value="GTP-bd_ortho_bundle_sf"/>
</dbReference>
<dbReference type="FunFam" id="1.10.1580.10:FF:000003">
    <property type="entry name" value="Ribosome biogenesis GTPase A"/>
    <property type="match status" value="1"/>
</dbReference>
<dbReference type="GO" id="GO:0003723">
    <property type="term" value="F:RNA binding"/>
    <property type="evidence" value="ECO:0007669"/>
    <property type="project" value="UniProtKB-KW"/>
</dbReference>
<evidence type="ECO:0000313" key="12">
    <source>
        <dbReference type="Proteomes" id="UP000198304"/>
    </source>
</evidence>
<evidence type="ECO:0000256" key="7">
    <source>
        <dbReference type="ARBA" id="ARBA00023134"/>
    </source>
</evidence>
<dbReference type="GO" id="GO:0003924">
    <property type="term" value="F:GTPase activity"/>
    <property type="evidence" value="ECO:0007669"/>
    <property type="project" value="TreeGrafter"/>
</dbReference>
<protein>
    <recommendedName>
        <fullName evidence="2 8">Ribosome biogenesis GTPase A</fullName>
    </recommendedName>
</protein>
<sequence length="284" mass="31981">MNINWYPGHMKKTRELLREQLKLVDVVFELLDARIPLSSKNPVIDEVIGNKPKVVVLNKVDLANDRVTKKWIDYYKNQGIRAIPVDTIEGKGLKQVLVEAEDVVKEKMEALKAKGIKGRAIRVMIVGIPNVGKSSIINRLTGRKSAKTGDRPGVTKGKQWIRLRGNMELLDTPGILWPKFEDQEVALNLAFTGAIKDEIMDVETLALKLTEKLWQQDKDKLVARYKLDEVLDLPIDIMNKIAKNRGCIISGGEVDYSRVANMILDEFRGGKIGKISLEEPFVAL</sequence>
<dbReference type="Gene3D" id="3.40.50.300">
    <property type="entry name" value="P-loop containing nucleotide triphosphate hydrolases"/>
    <property type="match status" value="1"/>
</dbReference>
<evidence type="ECO:0000256" key="1">
    <source>
        <dbReference type="ARBA" id="ARBA00004496"/>
    </source>
</evidence>
<evidence type="ECO:0000256" key="8">
    <source>
        <dbReference type="PIRNR" id="PIRNR006230"/>
    </source>
</evidence>
<evidence type="ECO:0000256" key="6">
    <source>
        <dbReference type="ARBA" id="ARBA00022884"/>
    </source>
</evidence>
<comment type="similarity">
    <text evidence="8">Belongs to the TRAFAC class YlqF/YawG GTPase family. MTG1 subfamily.</text>
</comment>
<dbReference type="PANTHER" id="PTHR45782:SF4">
    <property type="entry name" value="MITOCHONDRIAL RIBOSOME-ASSOCIATED GTPASE 1"/>
    <property type="match status" value="1"/>
</dbReference>
<dbReference type="GO" id="GO:0006412">
    <property type="term" value="P:translation"/>
    <property type="evidence" value="ECO:0007669"/>
    <property type="project" value="TreeGrafter"/>
</dbReference>
<organism evidence="11 12">
    <name type="scientific">Anaerovirgula multivorans</name>
    <dbReference type="NCBI Taxonomy" id="312168"/>
    <lineage>
        <taxon>Bacteria</taxon>
        <taxon>Bacillati</taxon>
        <taxon>Bacillota</taxon>
        <taxon>Clostridia</taxon>
        <taxon>Peptostreptococcales</taxon>
        <taxon>Natronincolaceae</taxon>
        <taxon>Anaerovirgula</taxon>
    </lineage>
</organism>
<keyword evidence="4 8" id="KW-0547">Nucleotide-binding</keyword>
<keyword evidence="12" id="KW-1185">Reference proteome</keyword>
<proteinExistence type="inferred from homology"/>
<dbReference type="PANTHER" id="PTHR45782">
    <property type="entry name" value="MITOCHONDRIAL RIBOSOME-ASSOCIATED GTPASE 1"/>
    <property type="match status" value="1"/>
</dbReference>
<gene>
    <name evidence="11" type="ORF">SAMN05446037_1001311</name>
</gene>
<feature type="binding site" evidence="9">
    <location>
        <begin position="58"/>
        <end position="61"/>
    </location>
    <ligand>
        <name>GTP</name>
        <dbReference type="ChEBI" id="CHEBI:37565"/>
    </ligand>
</feature>
<evidence type="ECO:0000313" key="11">
    <source>
        <dbReference type="EMBL" id="SNR90078.1"/>
    </source>
</evidence>
<dbReference type="EMBL" id="FZOJ01000001">
    <property type="protein sequence ID" value="SNR90078.1"/>
    <property type="molecule type" value="Genomic_DNA"/>
</dbReference>
<evidence type="ECO:0000256" key="4">
    <source>
        <dbReference type="ARBA" id="ARBA00022741"/>
    </source>
</evidence>
<dbReference type="NCBIfam" id="TIGR03596">
    <property type="entry name" value="GTPase_YlqF"/>
    <property type="match status" value="1"/>
</dbReference>
<comment type="function">
    <text evidence="8">Required for a late step of 50S ribosomal subunit assembly. Has GTPase activity.</text>
</comment>
<name>A0A239A4Q6_9FIRM</name>
<dbReference type="Gene3D" id="1.10.1580.10">
    <property type="match status" value="1"/>
</dbReference>
<feature type="binding site" evidence="9">
    <location>
        <position position="174"/>
    </location>
    <ligand>
        <name>GTP</name>
        <dbReference type="ChEBI" id="CHEBI:37565"/>
    </ligand>
</feature>
<dbReference type="AlphaFoldDB" id="A0A239A4Q6"/>
<comment type="subcellular location">
    <subcellularLocation>
        <location evidence="1 8">Cytoplasm</location>
    </subcellularLocation>
</comment>
<dbReference type="PRINTS" id="PR00326">
    <property type="entry name" value="GTP1OBG"/>
</dbReference>
<dbReference type="PROSITE" id="PS51721">
    <property type="entry name" value="G_CP"/>
    <property type="match status" value="1"/>
</dbReference>
<dbReference type="InterPro" id="IPR019991">
    <property type="entry name" value="GTP-bd_ribosome_bgen"/>
</dbReference>
<dbReference type="SUPFAM" id="SSF52540">
    <property type="entry name" value="P-loop containing nucleoside triphosphate hydrolases"/>
    <property type="match status" value="1"/>
</dbReference>
<dbReference type="PIRSF" id="PIRSF006230">
    <property type="entry name" value="MG442"/>
    <property type="match status" value="1"/>
</dbReference>
<evidence type="ECO:0000256" key="5">
    <source>
        <dbReference type="ARBA" id="ARBA00022801"/>
    </source>
</evidence>
<evidence type="ECO:0000256" key="3">
    <source>
        <dbReference type="ARBA" id="ARBA00022490"/>
    </source>
</evidence>
<accession>A0A239A4Q6</accession>
<keyword evidence="6" id="KW-0694">RNA-binding</keyword>
<dbReference type="InterPro" id="IPR016478">
    <property type="entry name" value="GTPase_MTG1"/>
</dbReference>
<dbReference type="RefSeq" id="WP_089281093.1">
    <property type="nucleotide sequence ID" value="NZ_FZOJ01000001.1"/>
</dbReference>
<dbReference type="InterPro" id="IPR027417">
    <property type="entry name" value="P-loop_NTPase"/>
</dbReference>
<dbReference type="Pfam" id="PF01926">
    <property type="entry name" value="MMR_HSR1"/>
    <property type="match status" value="1"/>
</dbReference>
<feature type="binding site" evidence="9">
    <location>
        <begin position="130"/>
        <end position="135"/>
    </location>
    <ligand>
        <name>GTP</name>
        <dbReference type="ChEBI" id="CHEBI:37565"/>
    </ligand>
</feature>
<evidence type="ECO:0000256" key="9">
    <source>
        <dbReference type="PIRSR" id="PIRSR006230-1"/>
    </source>
</evidence>
<keyword evidence="5" id="KW-0378">Hydrolase</keyword>
<dbReference type="GO" id="GO:0005737">
    <property type="term" value="C:cytoplasm"/>
    <property type="evidence" value="ECO:0007669"/>
    <property type="project" value="UniProtKB-SubCell"/>
</dbReference>
<dbReference type="InterPro" id="IPR030378">
    <property type="entry name" value="G_CP_dom"/>
</dbReference>
<keyword evidence="7 8" id="KW-0342">GTP-binding</keyword>
<dbReference type="FunFam" id="3.40.50.300:FF:000590">
    <property type="entry name" value="Ribosome biogenesis GTPase A"/>
    <property type="match status" value="1"/>
</dbReference>
<dbReference type="InterPro" id="IPR006073">
    <property type="entry name" value="GTP-bd"/>
</dbReference>
<reference evidence="11 12" key="1">
    <citation type="submission" date="2017-06" db="EMBL/GenBank/DDBJ databases">
        <authorList>
            <person name="Kim H.J."/>
            <person name="Triplett B.A."/>
        </authorList>
    </citation>
    <scope>NUCLEOTIDE SEQUENCE [LARGE SCALE GENOMIC DNA]</scope>
    <source>
        <strain evidence="11 12">SCA</strain>
    </source>
</reference>
<dbReference type="CDD" id="cd01856">
    <property type="entry name" value="YlqF"/>
    <property type="match status" value="1"/>
</dbReference>
<dbReference type="Proteomes" id="UP000198304">
    <property type="component" value="Unassembled WGS sequence"/>
</dbReference>
<keyword evidence="3 8" id="KW-0963">Cytoplasm</keyword>
<dbReference type="OrthoDB" id="9779790at2"/>
<evidence type="ECO:0000259" key="10">
    <source>
        <dbReference type="PROSITE" id="PS51721"/>
    </source>
</evidence>
<dbReference type="GO" id="GO:0005525">
    <property type="term" value="F:GTP binding"/>
    <property type="evidence" value="ECO:0007669"/>
    <property type="project" value="UniProtKB-KW"/>
</dbReference>
<feature type="domain" description="CP-type G" evidence="10">
    <location>
        <begin position="13"/>
        <end position="178"/>
    </location>
</feature>